<dbReference type="InterPro" id="IPR017853">
    <property type="entry name" value="GH"/>
</dbReference>
<dbReference type="PRINTS" id="PR00110">
    <property type="entry name" value="ALPHAAMYLASE"/>
</dbReference>
<evidence type="ECO:0000256" key="2">
    <source>
        <dbReference type="RuleBase" id="RU003615"/>
    </source>
</evidence>
<dbReference type="InterPro" id="IPR045857">
    <property type="entry name" value="O16G_dom_2"/>
</dbReference>
<dbReference type="PANTHER" id="PTHR10357">
    <property type="entry name" value="ALPHA-AMYLASE FAMILY MEMBER"/>
    <property type="match status" value="1"/>
</dbReference>
<comment type="similarity">
    <text evidence="1 2">Belongs to the glycosyl hydrolase 13 family.</text>
</comment>
<accession>A0ABU9WZP6</accession>
<keyword evidence="3" id="KW-0378">Hydrolase</keyword>
<organism evidence="5 6">
    <name type="scientific">Sinomonas halotolerans</name>
    <dbReference type="NCBI Taxonomy" id="1644133"/>
    <lineage>
        <taxon>Bacteria</taxon>
        <taxon>Bacillati</taxon>
        <taxon>Actinomycetota</taxon>
        <taxon>Actinomycetes</taxon>
        <taxon>Micrococcales</taxon>
        <taxon>Micrococcaceae</taxon>
        <taxon>Sinomonas</taxon>
    </lineage>
</organism>
<comment type="caution">
    <text evidence="5">The sequence shown here is derived from an EMBL/GenBank/DDBJ whole genome shotgun (WGS) entry which is preliminary data.</text>
</comment>
<gene>
    <name evidence="5" type="ORF">ABCQ75_08825</name>
</gene>
<dbReference type="InterPro" id="IPR054049">
    <property type="entry name" value="SupH-like_C"/>
</dbReference>
<name>A0ABU9WZP6_9MICC</name>
<dbReference type="InterPro" id="IPR006047">
    <property type="entry name" value="GH13_cat_dom"/>
</dbReference>
<dbReference type="Pfam" id="PF22157">
    <property type="entry name" value="SupH-like_C"/>
    <property type="match status" value="1"/>
</dbReference>
<evidence type="ECO:0000256" key="3">
    <source>
        <dbReference type="RuleBase" id="RU361134"/>
    </source>
</evidence>
<dbReference type="Proteomes" id="UP001422074">
    <property type="component" value="Unassembled WGS sequence"/>
</dbReference>
<proteinExistence type="inferred from homology"/>
<evidence type="ECO:0000259" key="4">
    <source>
        <dbReference type="SMART" id="SM00642"/>
    </source>
</evidence>
<evidence type="ECO:0000256" key="1">
    <source>
        <dbReference type="ARBA" id="ARBA00008061"/>
    </source>
</evidence>
<dbReference type="CDD" id="cd11334">
    <property type="entry name" value="AmyAc_TreS"/>
    <property type="match status" value="1"/>
</dbReference>
<dbReference type="Pfam" id="PF00128">
    <property type="entry name" value="Alpha-amylase"/>
    <property type="match status" value="2"/>
</dbReference>
<keyword evidence="6" id="KW-1185">Reference proteome</keyword>
<dbReference type="SUPFAM" id="SSF51011">
    <property type="entry name" value="Glycosyl hydrolase domain"/>
    <property type="match status" value="1"/>
</dbReference>
<dbReference type="PANTHER" id="PTHR10357:SF219">
    <property type="entry name" value="MALTOSE ALPHA-D-GLUCOSYLTRANSFERASE"/>
    <property type="match status" value="1"/>
</dbReference>
<comment type="catalytic activity">
    <reaction evidence="3">
        <text>Endohydrolysis of (1-&gt;4)-alpha-D-glucosidic linkages in polysaccharides containing three or more (1-&gt;4)-alpha-linked D-glucose units.</text>
        <dbReference type="EC" id="3.2.1.1"/>
    </reaction>
</comment>
<sequence>MRITQTSDLWWKTAVVYCLDVETFFDSDADGIGDFAGLAERVDYLAELGVTCLWLMPFYPTPDRDDGYDITDFFGVDHRLGHHGDLVEFIRTARDRGMRVIADIVVNHTSDRHPWFKAARSSKDSPYRDFYVWRSDPPPDTSREVVFPDQEQSIWTLDDKTGEWYLHHFYKHQPDLNVANPQVRDEIAKAMGFWLQMGLSGFRVDAVPYFLSTVGVDGKELAQFSDPHAYLRSLRRFMGRRGGDSVLLGEVNLPYKEQLEYFGGPEGDELTMMFDFIVMQNTYLAMARQDAAPLAKALRARPPISPDNQWATFVRNHDELTLDKLTEDERQEVFAAFGPEPQMQVFGRGLKRRVPPMLDGDPRRIRLLYSLLFSLPGTPVLYYGEEIGMGEDLAAEGRMAVRTPMQWTDEPSAGFSAAPPRRLVSRIPEGGFGPKHVNVASARRDPDSLLNFITRLVQRYRQCPELGWGAYEVLDHRVPSVFAHRVVWEEASLVALHNLSAEAVTVDLHLETPPSDAGWEGVTLVDLLGTGGFAPEGLDVADDGGVQVPLDGYGHVWLRVQQPGERRLV</sequence>
<keyword evidence="3" id="KW-0326">Glycosidase</keyword>
<dbReference type="RefSeq" id="WP_345884811.1">
    <property type="nucleotide sequence ID" value="NZ_JBDFRB010000006.1"/>
</dbReference>
<feature type="domain" description="Glycosyl hydrolase family 13 catalytic" evidence="4">
    <location>
        <begin position="18"/>
        <end position="443"/>
    </location>
</feature>
<dbReference type="Gene3D" id="2.60.40.1180">
    <property type="entry name" value="Golgi alpha-mannosidase II"/>
    <property type="match status" value="1"/>
</dbReference>
<dbReference type="SUPFAM" id="SSF51445">
    <property type="entry name" value="(Trans)glycosidases"/>
    <property type="match status" value="1"/>
</dbReference>
<evidence type="ECO:0000313" key="6">
    <source>
        <dbReference type="Proteomes" id="UP001422074"/>
    </source>
</evidence>
<dbReference type="InterPro" id="IPR013780">
    <property type="entry name" value="Glyco_hydro_b"/>
</dbReference>
<reference evidence="5 6" key="1">
    <citation type="submission" date="2024-05" db="EMBL/GenBank/DDBJ databases">
        <title>Sinomonas sp. nov., isolated from a waste landfill.</title>
        <authorList>
            <person name="Zhao Y."/>
        </authorList>
    </citation>
    <scope>NUCLEOTIDE SEQUENCE [LARGE SCALE GENOMIC DNA]</scope>
    <source>
        <strain evidence="5 6">CCTCC AB2014300</strain>
    </source>
</reference>
<dbReference type="InterPro" id="IPR006046">
    <property type="entry name" value="Alpha_amylase"/>
</dbReference>
<dbReference type="EC" id="3.2.1.1" evidence="3"/>
<evidence type="ECO:0000313" key="5">
    <source>
        <dbReference type="EMBL" id="MEN2744645.1"/>
    </source>
</evidence>
<dbReference type="EMBL" id="JBDFRB010000006">
    <property type="protein sequence ID" value="MEN2744645.1"/>
    <property type="molecule type" value="Genomic_DNA"/>
</dbReference>
<keyword evidence="3" id="KW-0119">Carbohydrate metabolism</keyword>
<dbReference type="SMART" id="SM00642">
    <property type="entry name" value="Aamy"/>
    <property type="match status" value="1"/>
</dbReference>
<dbReference type="Gene3D" id="3.20.20.80">
    <property type="entry name" value="Glycosidases"/>
    <property type="match status" value="1"/>
</dbReference>
<dbReference type="Gene3D" id="3.90.400.10">
    <property type="entry name" value="Oligo-1,6-glucosidase, Domain 2"/>
    <property type="match status" value="1"/>
</dbReference>
<protein>
    <recommendedName>
        <fullName evidence="3">Alpha-amylase</fullName>
        <ecNumber evidence="3">3.2.1.1</ecNumber>
    </recommendedName>
</protein>